<evidence type="ECO:0000313" key="1">
    <source>
        <dbReference type="EMBL" id="KAG5851674.1"/>
    </source>
</evidence>
<feature type="non-terminal residue" evidence="1">
    <location>
        <position position="198"/>
    </location>
</feature>
<evidence type="ECO:0000313" key="2">
    <source>
        <dbReference type="Proteomes" id="UP001044222"/>
    </source>
</evidence>
<dbReference type="EMBL" id="JAFIRN010000003">
    <property type="protein sequence ID" value="KAG5851674.1"/>
    <property type="molecule type" value="Genomic_DNA"/>
</dbReference>
<reference evidence="1" key="1">
    <citation type="submission" date="2021-01" db="EMBL/GenBank/DDBJ databases">
        <title>A chromosome-scale assembly of European eel, Anguilla anguilla.</title>
        <authorList>
            <person name="Henkel C."/>
            <person name="Jong-Raadsen S.A."/>
            <person name="Dufour S."/>
            <person name="Weltzien F.-A."/>
            <person name="Palstra A.P."/>
            <person name="Pelster B."/>
            <person name="Spaink H.P."/>
            <person name="Van Den Thillart G.E."/>
            <person name="Jansen H."/>
            <person name="Zahm M."/>
            <person name="Klopp C."/>
            <person name="Cedric C."/>
            <person name="Louis A."/>
            <person name="Berthelot C."/>
            <person name="Parey E."/>
            <person name="Roest Crollius H."/>
            <person name="Montfort J."/>
            <person name="Robinson-Rechavi M."/>
            <person name="Bucao C."/>
            <person name="Bouchez O."/>
            <person name="Gislard M."/>
            <person name="Lluch J."/>
            <person name="Milhes M."/>
            <person name="Lampietro C."/>
            <person name="Lopez Roques C."/>
            <person name="Donnadieu C."/>
            <person name="Braasch I."/>
            <person name="Desvignes T."/>
            <person name="Postlethwait J."/>
            <person name="Bobe J."/>
            <person name="Guiguen Y."/>
            <person name="Dirks R."/>
        </authorList>
    </citation>
    <scope>NUCLEOTIDE SEQUENCE</scope>
    <source>
        <strain evidence="1">Tag_6206</strain>
        <tissue evidence="1">Liver</tissue>
    </source>
</reference>
<sequence>EGGDRGGGAGGTGWGWAQASFFPDRRQAGGCLGGPRVEAEGSGAASQVCSCCREKERLSWEYPAWACSGARDRSLCTGCTVRPRLTHPSSRKLSPCTASAEIWLSRTACPDLLSWPGSTSSSSRSDSGRVLGDGLSGWKSVVWEEEKAGDGQADLTLKAGELSWAFRRNTRIYGCPRDEPVQYLLSDPVFRRGSVCGT</sequence>
<proteinExistence type="predicted"/>
<protein>
    <submittedName>
        <fullName evidence="1">Uncharacterized protein</fullName>
    </submittedName>
</protein>
<dbReference type="AlphaFoldDB" id="A0A9D3MMJ9"/>
<accession>A0A9D3MMJ9</accession>
<organism evidence="1 2">
    <name type="scientific">Anguilla anguilla</name>
    <name type="common">European freshwater eel</name>
    <name type="synonym">Muraena anguilla</name>
    <dbReference type="NCBI Taxonomy" id="7936"/>
    <lineage>
        <taxon>Eukaryota</taxon>
        <taxon>Metazoa</taxon>
        <taxon>Chordata</taxon>
        <taxon>Craniata</taxon>
        <taxon>Vertebrata</taxon>
        <taxon>Euteleostomi</taxon>
        <taxon>Actinopterygii</taxon>
        <taxon>Neopterygii</taxon>
        <taxon>Teleostei</taxon>
        <taxon>Anguilliformes</taxon>
        <taxon>Anguillidae</taxon>
        <taxon>Anguilla</taxon>
    </lineage>
</organism>
<name>A0A9D3MMJ9_ANGAN</name>
<gene>
    <name evidence="1" type="ORF">ANANG_G00054160</name>
</gene>
<comment type="caution">
    <text evidence="1">The sequence shown here is derived from an EMBL/GenBank/DDBJ whole genome shotgun (WGS) entry which is preliminary data.</text>
</comment>
<dbReference type="Proteomes" id="UP001044222">
    <property type="component" value="Unassembled WGS sequence"/>
</dbReference>
<keyword evidence="2" id="KW-1185">Reference proteome</keyword>